<protein>
    <submittedName>
        <fullName evidence="1">Uncharacterized protein</fullName>
    </submittedName>
</protein>
<dbReference type="AlphaFoldDB" id="X1CYB1"/>
<dbReference type="EMBL" id="BART01029979">
    <property type="protein sequence ID" value="GAH12862.1"/>
    <property type="molecule type" value="Genomic_DNA"/>
</dbReference>
<comment type="caution">
    <text evidence="1">The sequence shown here is derived from an EMBL/GenBank/DDBJ whole genome shotgun (WGS) entry which is preliminary data.</text>
</comment>
<accession>X1CYB1</accession>
<gene>
    <name evidence="1" type="ORF">S01H4_52466</name>
</gene>
<proteinExistence type="predicted"/>
<evidence type="ECO:0000313" key="1">
    <source>
        <dbReference type="EMBL" id="GAH12862.1"/>
    </source>
</evidence>
<organism evidence="1">
    <name type="scientific">marine sediment metagenome</name>
    <dbReference type="NCBI Taxonomy" id="412755"/>
    <lineage>
        <taxon>unclassified sequences</taxon>
        <taxon>metagenomes</taxon>
        <taxon>ecological metagenomes</taxon>
    </lineage>
</organism>
<name>X1CYB1_9ZZZZ</name>
<sequence>VDATDIDRQLKYFYLMDKEKKYSNENLYIKAYYLHHLLDYFMETRVDILNIELVFKKFLEEKVISAITDAEGNLINFQKELNEIFQLLRENKEELYDDLKGKYLRNREMENKKVL</sequence>
<feature type="non-terminal residue" evidence="1">
    <location>
        <position position="1"/>
    </location>
</feature>
<reference evidence="1" key="1">
    <citation type="journal article" date="2014" name="Front. Microbiol.">
        <title>High frequency of phylogenetically diverse reductive dehalogenase-homologous genes in deep subseafloor sedimentary metagenomes.</title>
        <authorList>
            <person name="Kawai M."/>
            <person name="Futagami T."/>
            <person name="Toyoda A."/>
            <person name="Takaki Y."/>
            <person name="Nishi S."/>
            <person name="Hori S."/>
            <person name="Arai W."/>
            <person name="Tsubouchi T."/>
            <person name="Morono Y."/>
            <person name="Uchiyama I."/>
            <person name="Ito T."/>
            <person name="Fujiyama A."/>
            <person name="Inagaki F."/>
            <person name="Takami H."/>
        </authorList>
    </citation>
    <scope>NUCLEOTIDE SEQUENCE</scope>
    <source>
        <strain evidence="1">Expedition CK06-06</strain>
    </source>
</reference>